<dbReference type="PANTHER" id="PTHR36338:SF1">
    <property type="entry name" value="OS02G0495900 PROTEIN"/>
    <property type="match status" value="1"/>
</dbReference>
<evidence type="ECO:0000313" key="2">
    <source>
        <dbReference type="Proteomes" id="UP001443914"/>
    </source>
</evidence>
<name>A0AAW1J8T5_SAPOF</name>
<dbReference type="PANTHER" id="PTHR36338">
    <property type="entry name" value="OS02G0495900 PROTEIN"/>
    <property type="match status" value="1"/>
</dbReference>
<keyword evidence="2" id="KW-1185">Reference proteome</keyword>
<dbReference type="Proteomes" id="UP001443914">
    <property type="component" value="Unassembled WGS sequence"/>
</dbReference>
<organism evidence="1 2">
    <name type="scientific">Saponaria officinalis</name>
    <name type="common">Common soapwort</name>
    <name type="synonym">Lychnis saponaria</name>
    <dbReference type="NCBI Taxonomy" id="3572"/>
    <lineage>
        <taxon>Eukaryota</taxon>
        <taxon>Viridiplantae</taxon>
        <taxon>Streptophyta</taxon>
        <taxon>Embryophyta</taxon>
        <taxon>Tracheophyta</taxon>
        <taxon>Spermatophyta</taxon>
        <taxon>Magnoliopsida</taxon>
        <taxon>eudicotyledons</taxon>
        <taxon>Gunneridae</taxon>
        <taxon>Pentapetalae</taxon>
        <taxon>Caryophyllales</taxon>
        <taxon>Caryophyllaceae</taxon>
        <taxon>Caryophylleae</taxon>
        <taxon>Saponaria</taxon>
    </lineage>
</organism>
<evidence type="ECO:0000313" key="1">
    <source>
        <dbReference type="EMBL" id="KAK9699190.1"/>
    </source>
</evidence>
<gene>
    <name evidence="1" type="ORF">RND81_08G158900</name>
</gene>
<dbReference type="AlphaFoldDB" id="A0AAW1J8T5"/>
<comment type="caution">
    <text evidence="1">The sequence shown here is derived from an EMBL/GenBank/DDBJ whole genome shotgun (WGS) entry which is preliminary data.</text>
</comment>
<dbReference type="EMBL" id="JBDFQZ010000008">
    <property type="protein sequence ID" value="KAK9699190.1"/>
    <property type="molecule type" value="Genomic_DNA"/>
</dbReference>
<accession>A0AAW1J8T5</accession>
<proteinExistence type="predicted"/>
<protein>
    <submittedName>
        <fullName evidence="1">Uncharacterized protein</fullName>
    </submittedName>
</protein>
<reference evidence="1" key="1">
    <citation type="submission" date="2024-03" db="EMBL/GenBank/DDBJ databases">
        <title>WGS assembly of Saponaria officinalis var. Norfolk2.</title>
        <authorList>
            <person name="Jenkins J."/>
            <person name="Shu S."/>
            <person name="Grimwood J."/>
            <person name="Barry K."/>
            <person name="Goodstein D."/>
            <person name="Schmutz J."/>
            <person name="Leebens-Mack J."/>
            <person name="Osbourn A."/>
        </authorList>
    </citation>
    <scope>NUCLEOTIDE SEQUENCE [LARGE SCALE GENOMIC DNA]</scope>
    <source>
        <strain evidence="1">JIC</strain>
    </source>
</reference>
<sequence length="124" mass="14424">MNILWKSSTWRWMVAKTRDSKPFFFTFAMVCGVIPGVVGYGVMQVTSSRNEKLEDHLRRNSRPDTRMMGQVNKERLAEYLTELKEKKDTNDRYVAALKGETLTRKPYVRIQPIPQPNTSEPAKE</sequence>